<accession>A0ABU2XRD5</accession>
<dbReference type="InterPro" id="IPR028190">
    <property type="entry name" value="Ntox21"/>
</dbReference>
<dbReference type="Gene3D" id="3.10.380.20">
    <property type="entry name" value="Novel toxin 21 (CdiA), C-terminal domain"/>
    <property type="match status" value="1"/>
</dbReference>
<evidence type="ECO:0000256" key="1">
    <source>
        <dbReference type="SAM" id="MobiDB-lite"/>
    </source>
</evidence>
<feature type="transmembrane region" description="Helical" evidence="2">
    <location>
        <begin position="101"/>
        <end position="121"/>
    </location>
</feature>
<feature type="compositionally biased region" description="Basic and acidic residues" evidence="1">
    <location>
        <begin position="208"/>
        <end position="222"/>
    </location>
</feature>
<dbReference type="EMBL" id="JAVRFD010000026">
    <property type="protein sequence ID" value="MDT0548482.1"/>
    <property type="molecule type" value="Genomic_DNA"/>
</dbReference>
<keyword evidence="2" id="KW-0472">Membrane</keyword>
<keyword evidence="2" id="KW-0812">Transmembrane</keyword>
<name>A0ABU2XRD5_9ACTN</name>
<proteinExistence type="predicted"/>
<feature type="region of interest" description="Disordered" evidence="1">
    <location>
        <begin position="1"/>
        <end position="92"/>
    </location>
</feature>
<feature type="region of interest" description="Disordered" evidence="1">
    <location>
        <begin position="208"/>
        <end position="240"/>
    </location>
</feature>
<reference evidence="4" key="1">
    <citation type="submission" date="2024-05" db="EMBL/GenBank/DDBJ databases">
        <title>30 novel species of actinomycetes from the DSMZ collection.</title>
        <authorList>
            <person name="Nouioui I."/>
        </authorList>
    </citation>
    <scope>NUCLEOTIDE SEQUENCE</scope>
    <source>
        <strain evidence="4">DSM 41529</strain>
    </source>
</reference>
<dbReference type="CDD" id="cd20685">
    <property type="entry name" value="CdiA-CT_Ecl_RNase-like"/>
    <property type="match status" value="1"/>
</dbReference>
<feature type="domain" description="Novel toxin 21" evidence="3">
    <location>
        <begin position="582"/>
        <end position="657"/>
    </location>
</feature>
<evidence type="ECO:0000259" key="3">
    <source>
        <dbReference type="Pfam" id="PF15526"/>
    </source>
</evidence>
<comment type="caution">
    <text evidence="4">The sequence shown here is derived from an EMBL/GenBank/DDBJ whole genome shotgun (WGS) entry which is preliminary data.</text>
</comment>
<dbReference type="RefSeq" id="WP_311729051.1">
    <property type="nucleotide sequence ID" value="NZ_JAVRFD010000026.1"/>
</dbReference>
<keyword evidence="5" id="KW-1185">Reference proteome</keyword>
<feature type="compositionally biased region" description="Basic and acidic residues" evidence="1">
    <location>
        <begin position="548"/>
        <end position="568"/>
    </location>
</feature>
<protein>
    <submittedName>
        <fullName evidence="4">Toxin C-terminal domain-containing protein</fullName>
    </submittedName>
</protein>
<evidence type="ECO:0000313" key="5">
    <source>
        <dbReference type="Proteomes" id="UP001180754"/>
    </source>
</evidence>
<sequence>MTEPARPDGQRPPEGPSPQGGAYGPPPPQGGAFGPPPGAFGPPPEPPYAPPQGTPYPPPPQHSPYGPPQAAPYWPPPPPPPSPGPHGGARRLLPSGRRGRFLLFGGAGALILALVAGLLVWDNASESGSDEPQAKRNVPKLNLAPFRQAVDNLLLAPGLRYEESSTADTMKRDVTVTASGSRFGTMGHGQKSLDREILNVGGKTFTRWRVDPAPGKDAKPGKEAPGTWDAGYGSSADSAKEVVEHRPSPAALATQLSRALDALEGTPAPSKSARPPRTVHGTPALAVDTSAGRLLVTAKKPHRVLRLETYAPSQLGEPSPSGTAGRVSLTAAKDSPEVTDGPLEGSDSQGMDLAPVTGDAVDPMLDTLEKRTKELNKATDSGISLTLSGSGSVKCGSGGCTAGQSFTGQITTSARSRLTDGKVTAVMNASFTIDGKSAGGCTSRQGTFAVSGTSVSGNLSCSNAGAGPTFASIEAQKKAEARARSRANGGRPVQYRIPYTASTLVTARALATLEVKRLVDRVKQERNSANCARPHSFATGTRALLTDGTRRPGEDIRPGDRVTADKPRNSNCNPITREWSDDIAKYLGYRNTGKKSAAGPMIWEHKKPGRTLPRYITWDRNGHKGGIFKGANFKNPFQSTKDSARDGTYDLDVGPNGEIRGLKWIAK</sequence>
<dbReference type="InterPro" id="IPR038181">
    <property type="entry name" value="Ntox21_sf"/>
</dbReference>
<keyword evidence="2" id="KW-1133">Transmembrane helix</keyword>
<dbReference type="Proteomes" id="UP001180754">
    <property type="component" value="Unassembled WGS sequence"/>
</dbReference>
<evidence type="ECO:0000313" key="4">
    <source>
        <dbReference type="EMBL" id="MDT0548482.1"/>
    </source>
</evidence>
<gene>
    <name evidence="4" type="ORF">RND15_38175</name>
</gene>
<dbReference type="Pfam" id="PF15526">
    <property type="entry name" value="Ntox21"/>
    <property type="match status" value="1"/>
</dbReference>
<feature type="region of interest" description="Disordered" evidence="1">
    <location>
        <begin position="629"/>
        <end position="649"/>
    </location>
</feature>
<organism evidence="4 5">
    <name type="scientific">Streptomyces lonegramiae</name>
    <dbReference type="NCBI Taxonomy" id="3075524"/>
    <lineage>
        <taxon>Bacteria</taxon>
        <taxon>Bacillati</taxon>
        <taxon>Actinomycetota</taxon>
        <taxon>Actinomycetes</taxon>
        <taxon>Kitasatosporales</taxon>
        <taxon>Streptomycetaceae</taxon>
        <taxon>Streptomyces</taxon>
    </lineage>
</organism>
<feature type="region of interest" description="Disordered" evidence="1">
    <location>
        <begin position="525"/>
        <end position="573"/>
    </location>
</feature>
<feature type="region of interest" description="Disordered" evidence="1">
    <location>
        <begin position="332"/>
        <end position="353"/>
    </location>
</feature>
<feature type="compositionally biased region" description="Basic and acidic residues" evidence="1">
    <location>
        <begin position="1"/>
        <end position="11"/>
    </location>
</feature>
<feature type="compositionally biased region" description="Pro residues" evidence="1">
    <location>
        <begin position="24"/>
        <end position="84"/>
    </location>
</feature>
<evidence type="ECO:0000256" key="2">
    <source>
        <dbReference type="SAM" id="Phobius"/>
    </source>
</evidence>